<dbReference type="EMBL" id="LR798285">
    <property type="protein sequence ID" value="CAB5220224.1"/>
    <property type="molecule type" value="Genomic_DNA"/>
</dbReference>
<organism evidence="2">
    <name type="scientific">uncultured Caudovirales phage</name>
    <dbReference type="NCBI Taxonomy" id="2100421"/>
    <lineage>
        <taxon>Viruses</taxon>
        <taxon>Duplodnaviria</taxon>
        <taxon>Heunggongvirae</taxon>
        <taxon>Uroviricota</taxon>
        <taxon>Caudoviricetes</taxon>
        <taxon>Peduoviridae</taxon>
        <taxon>Maltschvirus</taxon>
        <taxon>Maltschvirus maltsch</taxon>
    </lineage>
</organism>
<dbReference type="PROSITE" id="PS51199">
    <property type="entry name" value="SF4_HELICASE"/>
    <property type="match status" value="1"/>
</dbReference>
<name>A0A6J7WVR5_9CAUD</name>
<dbReference type="CDD" id="cd01029">
    <property type="entry name" value="TOPRIM_primases"/>
    <property type="match status" value="1"/>
</dbReference>
<evidence type="ECO:0000259" key="1">
    <source>
        <dbReference type="PROSITE" id="PS51199"/>
    </source>
</evidence>
<proteinExistence type="predicted"/>
<dbReference type="Gene3D" id="3.40.1360.10">
    <property type="match status" value="1"/>
</dbReference>
<sequence length="498" mass="56811">MDQITQTISMAHVEALDARGLDPELAVKLGLWTLPAKSAGGDSALAIPFFRNEQRINQKYRTSLKPGDKGKLWQDAGGVQCFWNEDALRDDTLLQMPVIITEGEFDAMTAIQCGFLRAVSVPAGAPDQPVPIEHEGPKYAFLDMARDLLRIERAPEIILAVDNDEKGTFLLQDLSIRLGRFRCKFLTYPRDPKNNGRRLKDLNEVLMAYGEKGVQETIKRAQWMKVDGIFRMSELPPVPPIQAYDIDFDVLRENYRVRLGDFCVVTGIPSHGKTSFVNDLCCRLVKRHNMGVAFASFEQSPQRDHRRNLRTWFNRKPVNMQHEWELEEADKWIDRNFSFIYPSEDDDVTLDWVLDRCEATVVQHGSKIIVIDPWNEMDHARAHGESLTEYVGRAIKAFKRFAKKFNIHLIVVAHPAKMQKDKDGQYSIPTLYDISDSANWYNKADIGIVVHNAGTHSIIRVAKSRYHDDIGKPGEVSANFLPEQRRFNIWQEGDADGS</sequence>
<evidence type="ECO:0000313" key="2">
    <source>
        <dbReference type="EMBL" id="CAB5220224.1"/>
    </source>
</evidence>
<reference evidence="2" key="1">
    <citation type="submission" date="2020-05" db="EMBL/GenBank/DDBJ databases">
        <authorList>
            <person name="Chiriac C."/>
            <person name="Salcher M."/>
            <person name="Ghai R."/>
            <person name="Kavagutti S V."/>
        </authorList>
    </citation>
    <scope>NUCLEOTIDE SEQUENCE</scope>
</reference>
<dbReference type="GO" id="GO:0006260">
    <property type="term" value="P:DNA replication"/>
    <property type="evidence" value="ECO:0007669"/>
    <property type="project" value="InterPro"/>
</dbReference>
<dbReference type="Pfam" id="PF13481">
    <property type="entry name" value="AAA_25"/>
    <property type="match status" value="1"/>
</dbReference>
<dbReference type="GO" id="GO:0003697">
    <property type="term" value="F:single-stranded DNA binding"/>
    <property type="evidence" value="ECO:0007669"/>
    <property type="project" value="InterPro"/>
</dbReference>
<dbReference type="PANTHER" id="PTHR12873">
    <property type="entry name" value="T7-LIKE MITOCHONDRIAL DNA HELICASE"/>
    <property type="match status" value="1"/>
</dbReference>
<dbReference type="InterPro" id="IPR007694">
    <property type="entry name" value="DNA_helicase_DnaB-like_C"/>
</dbReference>
<dbReference type="InterPro" id="IPR027032">
    <property type="entry name" value="Twinkle-like"/>
</dbReference>
<accession>A0A6J7WVR5</accession>
<dbReference type="GO" id="GO:0043139">
    <property type="term" value="F:5'-3' DNA helicase activity"/>
    <property type="evidence" value="ECO:0007669"/>
    <property type="project" value="InterPro"/>
</dbReference>
<dbReference type="Gene3D" id="3.40.50.300">
    <property type="entry name" value="P-loop containing nucleotide triphosphate hydrolases"/>
    <property type="match status" value="1"/>
</dbReference>
<dbReference type="GO" id="GO:0005524">
    <property type="term" value="F:ATP binding"/>
    <property type="evidence" value="ECO:0007669"/>
    <property type="project" value="InterPro"/>
</dbReference>
<protein>
    <submittedName>
        <fullName evidence="2">Archaeal primase DnaG/twinkle, TOPRIM domain</fullName>
    </submittedName>
</protein>
<dbReference type="SUPFAM" id="SSF56731">
    <property type="entry name" value="DNA primase core"/>
    <property type="match status" value="1"/>
</dbReference>
<dbReference type="SUPFAM" id="SSF52540">
    <property type="entry name" value="P-loop containing nucleoside triphosphate hydrolases"/>
    <property type="match status" value="1"/>
</dbReference>
<dbReference type="InterPro" id="IPR027417">
    <property type="entry name" value="P-loop_NTPase"/>
</dbReference>
<feature type="domain" description="SF4 helicase" evidence="1">
    <location>
        <begin position="237"/>
        <end position="494"/>
    </location>
</feature>
<dbReference type="PANTHER" id="PTHR12873:SF0">
    <property type="entry name" value="TWINKLE MTDNA HELICASE"/>
    <property type="match status" value="1"/>
</dbReference>
<gene>
    <name evidence="2" type="ORF">UFOVP233_22</name>
</gene>
<dbReference type="InterPro" id="IPR034154">
    <property type="entry name" value="TOPRIM_DnaG/twinkle"/>
</dbReference>